<keyword evidence="1" id="KW-0808">Transferase</keyword>
<dbReference type="CDD" id="cd04301">
    <property type="entry name" value="NAT_SF"/>
    <property type="match status" value="1"/>
</dbReference>
<keyword evidence="5" id="KW-1185">Reference proteome</keyword>
<dbReference type="Gene3D" id="3.40.630.30">
    <property type="match status" value="1"/>
</dbReference>
<sequence length="148" mass="16693">MAEIRKARKDDLVDLIEIWRASVRATHDFLAESDFRAIERDVAEKYLPCASLWVAVDERDSPLAFMGIKDTHIDSLFVAPEERGKGLGRLLITHARQIAGNRLTLDVNEQNGQALAFYRRMGFAVHARSPRDGGGRPYPLLHLTLRAV</sequence>
<evidence type="ECO:0000256" key="2">
    <source>
        <dbReference type="ARBA" id="ARBA00023315"/>
    </source>
</evidence>
<keyword evidence="2" id="KW-0012">Acyltransferase</keyword>
<dbReference type="Pfam" id="PF00583">
    <property type="entry name" value="Acetyltransf_1"/>
    <property type="match status" value="1"/>
</dbReference>
<evidence type="ECO:0000313" key="4">
    <source>
        <dbReference type="EMBL" id="MDV6226172.1"/>
    </source>
</evidence>
<feature type="domain" description="N-acetyltransferase" evidence="3">
    <location>
        <begin position="2"/>
        <end position="145"/>
    </location>
</feature>
<name>A0ABU4AIU6_9HYPH</name>
<dbReference type="InterPro" id="IPR016181">
    <property type="entry name" value="Acyl_CoA_acyltransferase"/>
</dbReference>
<evidence type="ECO:0000313" key="5">
    <source>
        <dbReference type="Proteomes" id="UP001185659"/>
    </source>
</evidence>
<dbReference type="PANTHER" id="PTHR43800:SF1">
    <property type="entry name" value="PEPTIDYL-LYSINE N-ACETYLTRANSFERASE YJAB"/>
    <property type="match status" value="1"/>
</dbReference>
<evidence type="ECO:0000259" key="3">
    <source>
        <dbReference type="PROSITE" id="PS51186"/>
    </source>
</evidence>
<protein>
    <submittedName>
        <fullName evidence="4">Acetyltransferase</fullName>
    </submittedName>
</protein>
<comment type="caution">
    <text evidence="4">The sequence shown here is derived from an EMBL/GenBank/DDBJ whole genome shotgun (WGS) entry which is preliminary data.</text>
</comment>
<dbReference type="Proteomes" id="UP001185659">
    <property type="component" value="Unassembled WGS sequence"/>
</dbReference>
<reference evidence="4 5" key="1">
    <citation type="submission" date="2023-10" db="EMBL/GenBank/DDBJ databases">
        <authorList>
            <person name="Venkata Ramana C."/>
            <person name="Sasikala C."/>
            <person name="Dhurka M."/>
        </authorList>
    </citation>
    <scope>NUCLEOTIDE SEQUENCE [LARGE SCALE GENOMIC DNA]</scope>
    <source>
        <strain evidence="4 5">KCTC 32151</strain>
    </source>
</reference>
<proteinExistence type="predicted"/>
<organism evidence="4 5">
    <name type="scientific">Nitratireductor aquimarinus</name>
    <dbReference type="NCBI Taxonomy" id="889300"/>
    <lineage>
        <taxon>Bacteria</taxon>
        <taxon>Pseudomonadati</taxon>
        <taxon>Pseudomonadota</taxon>
        <taxon>Alphaproteobacteria</taxon>
        <taxon>Hyphomicrobiales</taxon>
        <taxon>Phyllobacteriaceae</taxon>
        <taxon>Nitratireductor</taxon>
    </lineage>
</organism>
<evidence type="ECO:0000256" key="1">
    <source>
        <dbReference type="ARBA" id="ARBA00022679"/>
    </source>
</evidence>
<dbReference type="SUPFAM" id="SSF55729">
    <property type="entry name" value="Acyl-CoA N-acyltransferases (Nat)"/>
    <property type="match status" value="1"/>
</dbReference>
<dbReference type="EMBL" id="JAWLIP010000003">
    <property type="protein sequence ID" value="MDV6226172.1"/>
    <property type="molecule type" value="Genomic_DNA"/>
</dbReference>
<dbReference type="RefSeq" id="WP_317560911.1">
    <property type="nucleotide sequence ID" value="NZ_JAWLIP010000003.1"/>
</dbReference>
<dbReference type="PANTHER" id="PTHR43800">
    <property type="entry name" value="PEPTIDYL-LYSINE N-ACETYLTRANSFERASE YJAB"/>
    <property type="match status" value="1"/>
</dbReference>
<dbReference type="InterPro" id="IPR000182">
    <property type="entry name" value="GNAT_dom"/>
</dbReference>
<gene>
    <name evidence="4" type="ORF">R2G56_07730</name>
</gene>
<accession>A0ABU4AIU6</accession>
<dbReference type="NCBIfam" id="NF007807">
    <property type="entry name" value="PRK10514.1"/>
    <property type="match status" value="1"/>
</dbReference>
<dbReference type="PROSITE" id="PS51186">
    <property type="entry name" value="GNAT"/>
    <property type="match status" value="1"/>
</dbReference>